<sequence length="61" mass="6580">MESEIAVSVVTVAVVVGFVGLLLAIRLLNRFDAARPSMVTAEVLPPVRSRGPARSRAMMDR</sequence>
<accession>A0A1J0VW83</accession>
<evidence type="ECO:0000313" key="2">
    <source>
        <dbReference type="EMBL" id="APE36277.1"/>
    </source>
</evidence>
<name>A0A1J0VW83_9NOCA</name>
<keyword evidence="1" id="KW-0472">Membrane</keyword>
<keyword evidence="1" id="KW-0812">Transmembrane</keyword>
<keyword evidence="3" id="KW-1185">Reference proteome</keyword>
<dbReference type="KEGG" id="nsl:BOX37_22745"/>
<gene>
    <name evidence="2" type="ORF">BOX37_22745</name>
</gene>
<keyword evidence="1" id="KW-1133">Transmembrane helix</keyword>
<evidence type="ECO:0000313" key="3">
    <source>
        <dbReference type="Proteomes" id="UP000183810"/>
    </source>
</evidence>
<feature type="transmembrane region" description="Helical" evidence="1">
    <location>
        <begin position="6"/>
        <end position="28"/>
    </location>
</feature>
<evidence type="ECO:0000256" key="1">
    <source>
        <dbReference type="SAM" id="Phobius"/>
    </source>
</evidence>
<proteinExistence type="predicted"/>
<organism evidence="2 3">
    <name type="scientific">Nocardia mangyaensis</name>
    <dbReference type="NCBI Taxonomy" id="2213200"/>
    <lineage>
        <taxon>Bacteria</taxon>
        <taxon>Bacillati</taxon>
        <taxon>Actinomycetota</taxon>
        <taxon>Actinomycetes</taxon>
        <taxon>Mycobacteriales</taxon>
        <taxon>Nocardiaceae</taxon>
        <taxon>Nocardia</taxon>
    </lineage>
</organism>
<protein>
    <submittedName>
        <fullName evidence="2">Uncharacterized protein</fullName>
    </submittedName>
</protein>
<reference evidence="2" key="1">
    <citation type="submission" date="2016-11" db="EMBL/GenBank/DDBJ databases">
        <authorList>
            <person name="Jaros S."/>
            <person name="Januszkiewicz K."/>
            <person name="Wedrychowicz H."/>
        </authorList>
    </citation>
    <scope>NUCLEOTIDE SEQUENCE [LARGE SCALE GENOMIC DNA]</scope>
    <source>
        <strain evidence="2">Y48</strain>
    </source>
</reference>
<dbReference type="EMBL" id="CP018082">
    <property type="protein sequence ID" value="APE36277.1"/>
    <property type="molecule type" value="Genomic_DNA"/>
</dbReference>
<dbReference type="Proteomes" id="UP000183810">
    <property type="component" value="Chromosome"/>
</dbReference>
<dbReference type="AlphaFoldDB" id="A0A1J0VW83"/>